<evidence type="ECO:0000313" key="6">
    <source>
        <dbReference type="EMBL" id="KGD63592.1"/>
    </source>
</evidence>
<keyword evidence="1" id="KW-0001">2Fe-2S</keyword>
<evidence type="ECO:0000256" key="1">
    <source>
        <dbReference type="ARBA" id="ARBA00022714"/>
    </source>
</evidence>
<dbReference type="SUPFAM" id="SSF50022">
    <property type="entry name" value="ISP domain"/>
    <property type="match status" value="1"/>
</dbReference>
<dbReference type="InterPro" id="IPR017941">
    <property type="entry name" value="Rieske_2Fe-2S"/>
</dbReference>
<keyword evidence="3" id="KW-0408">Iron</keyword>
<evidence type="ECO:0000256" key="4">
    <source>
        <dbReference type="ARBA" id="ARBA00023014"/>
    </source>
</evidence>
<keyword evidence="7" id="KW-1185">Reference proteome</keyword>
<keyword evidence="2" id="KW-0479">Metal-binding</keyword>
<evidence type="ECO:0000256" key="2">
    <source>
        <dbReference type="ARBA" id="ARBA00022723"/>
    </source>
</evidence>
<feature type="domain" description="Rieske" evidence="5">
    <location>
        <begin position="3"/>
        <end position="112"/>
    </location>
</feature>
<dbReference type="RefSeq" id="WP_035234515.1">
    <property type="nucleotide sequence ID" value="NZ_ARXV01000016.1"/>
</dbReference>
<comment type="caution">
    <text evidence="6">The sequence shown here is derived from an EMBL/GenBank/DDBJ whole genome shotgun (WGS) entry which is preliminary data.</text>
</comment>
<dbReference type="EMBL" id="ARXV01000016">
    <property type="protein sequence ID" value="KGD63592.1"/>
    <property type="molecule type" value="Genomic_DNA"/>
</dbReference>
<reference evidence="6 7" key="1">
    <citation type="submission" date="2012-09" db="EMBL/GenBank/DDBJ databases">
        <title>Genome Sequence of alkane-degrading Bacterium Alcanivorax sp. 19-m-6.</title>
        <authorList>
            <person name="Lai Q."/>
            <person name="Shao Z."/>
        </authorList>
    </citation>
    <scope>NUCLEOTIDE SEQUENCE [LARGE SCALE GENOMIC DNA]</scope>
    <source>
        <strain evidence="6 7">19-m-6</strain>
    </source>
</reference>
<dbReference type="eggNOG" id="COG2146">
    <property type="taxonomic scope" value="Bacteria"/>
</dbReference>
<keyword evidence="6" id="KW-0223">Dioxygenase</keyword>
<dbReference type="STRING" id="1177154.Y5S_03228"/>
<sequence length="114" mass="12661">MRYGLCASSDIPQGKSKAMQAGDTKLVVYHLSDGFYATQARCSHMFASLGKGKIVDDKCVQCPLHRARFDIRTGDVSEWANFPPGVQLLNVVRGEKKLDTWPVSEENGQLFVEI</sequence>
<organism evidence="6 7">
    <name type="scientific">Alcanivorax nanhaiticus</name>
    <dbReference type="NCBI Taxonomy" id="1177154"/>
    <lineage>
        <taxon>Bacteria</taxon>
        <taxon>Pseudomonadati</taxon>
        <taxon>Pseudomonadota</taxon>
        <taxon>Gammaproteobacteria</taxon>
        <taxon>Oceanospirillales</taxon>
        <taxon>Alcanivoracaceae</taxon>
        <taxon>Alcanivorax</taxon>
    </lineage>
</organism>
<proteinExistence type="predicted"/>
<dbReference type="Proteomes" id="UP000029444">
    <property type="component" value="Unassembled WGS sequence"/>
</dbReference>
<dbReference type="PANTHER" id="PTHR21496:SF23">
    <property type="entry name" value="3-PHENYLPROPIONATE_CINNAMIC ACID DIOXYGENASE FERREDOXIN SUBUNIT"/>
    <property type="match status" value="1"/>
</dbReference>
<evidence type="ECO:0000259" key="5">
    <source>
        <dbReference type="PROSITE" id="PS51296"/>
    </source>
</evidence>
<dbReference type="GO" id="GO:0051213">
    <property type="term" value="F:dioxygenase activity"/>
    <property type="evidence" value="ECO:0007669"/>
    <property type="project" value="UniProtKB-KW"/>
</dbReference>
<dbReference type="PROSITE" id="PS51296">
    <property type="entry name" value="RIESKE"/>
    <property type="match status" value="1"/>
</dbReference>
<gene>
    <name evidence="6" type="ORF">Y5S_03228</name>
</gene>
<dbReference type="InterPro" id="IPR036922">
    <property type="entry name" value="Rieske_2Fe-2S_sf"/>
</dbReference>
<dbReference type="Pfam" id="PF00355">
    <property type="entry name" value="Rieske"/>
    <property type="match status" value="1"/>
</dbReference>
<dbReference type="GO" id="GO:0051537">
    <property type="term" value="F:2 iron, 2 sulfur cluster binding"/>
    <property type="evidence" value="ECO:0007669"/>
    <property type="project" value="UniProtKB-KW"/>
</dbReference>
<dbReference type="Gene3D" id="2.102.10.10">
    <property type="entry name" value="Rieske [2Fe-2S] iron-sulphur domain"/>
    <property type="match status" value="1"/>
</dbReference>
<evidence type="ECO:0000313" key="7">
    <source>
        <dbReference type="Proteomes" id="UP000029444"/>
    </source>
</evidence>
<protein>
    <submittedName>
        <fullName evidence="6">Dioxygenase ferredoxin reductase component</fullName>
    </submittedName>
</protein>
<dbReference type="AlphaFoldDB" id="A0A095SGF4"/>
<dbReference type="PATRIC" id="fig|1177154.3.peg.3271"/>
<accession>A0A095SGF4</accession>
<keyword evidence="6" id="KW-0560">Oxidoreductase</keyword>
<evidence type="ECO:0000256" key="3">
    <source>
        <dbReference type="ARBA" id="ARBA00023004"/>
    </source>
</evidence>
<dbReference type="OrthoDB" id="9800167at2"/>
<keyword evidence="4" id="KW-0411">Iron-sulfur</keyword>
<dbReference type="GO" id="GO:0046872">
    <property type="term" value="F:metal ion binding"/>
    <property type="evidence" value="ECO:0007669"/>
    <property type="project" value="UniProtKB-KW"/>
</dbReference>
<name>A0A095SGF4_9GAMM</name>
<dbReference type="PANTHER" id="PTHR21496">
    <property type="entry name" value="FERREDOXIN-RELATED"/>
    <property type="match status" value="1"/>
</dbReference>